<keyword evidence="2" id="KW-1185">Reference proteome</keyword>
<reference evidence="1" key="1">
    <citation type="journal article" date="2019" name="bioRxiv">
        <title>The Genome of the Zebra Mussel, Dreissena polymorpha: A Resource for Invasive Species Research.</title>
        <authorList>
            <person name="McCartney M.A."/>
            <person name="Auch B."/>
            <person name="Kono T."/>
            <person name="Mallez S."/>
            <person name="Zhang Y."/>
            <person name="Obille A."/>
            <person name="Becker A."/>
            <person name="Abrahante J.E."/>
            <person name="Garbe J."/>
            <person name="Badalamenti J.P."/>
            <person name="Herman A."/>
            <person name="Mangelson H."/>
            <person name="Liachko I."/>
            <person name="Sullivan S."/>
            <person name="Sone E.D."/>
            <person name="Koren S."/>
            <person name="Silverstein K.A.T."/>
            <person name="Beckman K.B."/>
            <person name="Gohl D.M."/>
        </authorList>
    </citation>
    <scope>NUCLEOTIDE SEQUENCE</scope>
    <source>
        <strain evidence="1">Duluth1</strain>
        <tissue evidence="1">Whole animal</tissue>
    </source>
</reference>
<protein>
    <submittedName>
        <fullName evidence="1">Uncharacterized protein</fullName>
    </submittedName>
</protein>
<dbReference type="EMBL" id="JAIWYP010000015">
    <property type="protein sequence ID" value="KAH3705572.1"/>
    <property type="molecule type" value="Genomic_DNA"/>
</dbReference>
<evidence type="ECO:0000313" key="2">
    <source>
        <dbReference type="Proteomes" id="UP000828390"/>
    </source>
</evidence>
<proteinExistence type="predicted"/>
<dbReference type="AlphaFoldDB" id="A0A9D4BU10"/>
<comment type="caution">
    <text evidence="1">The sequence shown here is derived from an EMBL/GenBank/DDBJ whole genome shotgun (WGS) entry which is preliminary data.</text>
</comment>
<accession>A0A9D4BU10</accession>
<reference evidence="1" key="2">
    <citation type="submission" date="2020-11" db="EMBL/GenBank/DDBJ databases">
        <authorList>
            <person name="McCartney M.A."/>
            <person name="Auch B."/>
            <person name="Kono T."/>
            <person name="Mallez S."/>
            <person name="Becker A."/>
            <person name="Gohl D.M."/>
            <person name="Silverstein K.A.T."/>
            <person name="Koren S."/>
            <person name="Bechman K.B."/>
            <person name="Herman A."/>
            <person name="Abrahante J.E."/>
            <person name="Garbe J."/>
        </authorList>
    </citation>
    <scope>NUCLEOTIDE SEQUENCE</scope>
    <source>
        <strain evidence="1">Duluth1</strain>
        <tissue evidence="1">Whole animal</tissue>
    </source>
</reference>
<gene>
    <name evidence="1" type="ORF">DPMN_080649</name>
</gene>
<evidence type="ECO:0000313" key="1">
    <source>
        <dbReference type="EMBL" id="KAH3705572.1"/>
    </source>
</evidence>
<sequence>MYHDAFGDKSPTPIPQTSLIIALQRLPNPPTAGTPVVPYFVFPNDGPVLWNPPASI</sequence>
<name>A0A9D4BU10_DREPO</name>
<dbReference type="Proteomes" id="UP000828390">
    <property type="component" value="Unassembled WGS sequence"/>
</dbReference>
<organism evidence="1 2">
    <name type="scientific">Dreissena polymorpha</name>
    <name type="common">Zebra mussel</name>
    <name type="synonym">Mytilus polymorpha</name>
    <dbReference type="NCBI Taxonomy" id="45954"/>
    <lineage>
        <taxon>Eukaryota</taxon>
        <taxon>Metazoa</taxon>
        <taxon>Spiralia</taxon>
        <taxon>Lophotrochozoa</taxon>
        <taxon>Mollusca</taxon>
        <taxon>Bivalvia</taxon>
        <taxon>Autobranchia</taxon>
        <taxon>Heteroconchia</taxon>
        <taxon>Euheterodonta</taxon>
        <taxon>Imparidentia</taxon>
        <taxon>Neoheterodontei</taxon>
        <taxon>Myida</taxon>
        <taxon>Dreissenoidea</taxon>
        <taxon>Dreissenidae</taxon>
        <taxon>Dreissena</taxon>
    </lineage>
</organism>